<evidence type="ECO:0000313" key="2">
    <source>
        <dbReference type="Proteomes" id="UP000199614"/>
    </source>
</evidence>
<dbReference type="InterPro" id="IPR021530">
    <property type="entry name" value="AllH-like"/>
</dbReference>
<dbReference type="Proteomes" id="UP000199614">
    <property type="component" value="Unassembled WGS sequence"/>
</dbReference>
<dbReference type="STRING" id="260086.SAMN05216207_1011107"/>
<gene>
    <name evidence="1" type="ORF">SAMN05216207_1011107</name>
</gene>
<accession>A0A1I4XKM7</accession>
<sequence>MPSRPDVAGTGERGRVSTIGDRGAAFGELARTAGPAGFLRGRVVSVHRRAVYLRFGDVLVAHVGTGVDAGPLHLRGPVLPPARPGEAVRCDGARIEARQWAVRCDVPDRIGVLPGPGELARARHRGAPAGARVPAEAGAATGAVALAVRDGDLAGAADLLGGRGPGLTPAGDDVLAGLLLVARALWGPAAEPWLTGTAGRVPTTGHARAFLHWAARGQGLAPEHAWLAAVVSGRPGERLRLEHRLAGIGASSGRCLVAGLRLGLAQLPVSPVETQVSTAAAGPGL</sequence>
<name>A0A1I4XKM7_PSUAM</name>
<dbReference type="OrthoDB" id="4933449at2"/>
<evidence type="ECO:0008006" key="3">
    <source>
        <dbReference type="Google" id="ProtNLM"/>
    </source>
</evidence>
<proteinExistence type="predicted"/>
<evidence type="ECO:0000313" key="1">
    <source>
        <dbReference type="EMBL" id="SFN26332.1"/>
    </source>
</evidence>
<reference evidence="1 2" key="1">
    <citation type="submission" date="2016-10" db="EMBL/GenBank/DDBJ databases">
        <authorList>
            <person name="de Groot N.N."/>
        </authorList>
    </citation>
    <scope>NUCLEOTIDE SEQUENCE [LARGE SCALE GENOMIC DNA]</scope>
    <source>
        <strain evidence="1 2">CGMCC 4.1877</strain>
    </source>
</reference>
<dbReference type="Pfam" id="PF11392">
    <property type="entry name" value="AllH"/>
    <property type="match status" value="1"/>
</dbReference>
<keyword evidence="2" id="KW-1185">Reference proteome</keyword>
<organism evidence="1 2">
    <name type="scientific">Pseudonocardia ammonioxydans</name>
    <dbReference type="NCBI Taxonomy" id="260086"/>
    <lineage>
        <taxon>Bacteria</taxon>
        <taxon>Bacillati</taxon>
        <taxon>Actinomycetota</taxon>
        <taxon>Actinomycetes</taxon>
        <taxon>Pseudonocardiales</taxon>
        <taxon>Pseudonocardiaceae</taxon>
        <taxon>Pseudonocardia</taxon>
    </lineage>
</organism>
<dbReference type="AlphaFoldDB" id="A0A1I4XKM7"/>
<protein>
    <recommendedName>
        <fullName evidence="3">DUF2877 domain-containing protein</fullName>
    </recommendedName>
</protein>
<dbReference type="EMBL" id="FOUY01000011">
    <property type="protein sequence ID" value="SFN26332.1"/>
    <property type="molecule type" value="Genomic_DNA"/>
</dbReference>